<dbReference type="InParanoid" id="A0A067QCY0"/>
<dbReference type="EMBL" id="KL197709">
    <property type="protein sequence ID" value="KDQ64010.1"/>
    <property type="molecule type" value="Genomic_DNA"/>
</dbReference>
<accession>A0A067QCY0</accession>
<feature type="compositionally biased region" description="Polar residues" evidence="1">
    <location>
        <begin position="575"/>
        <end position="587"/>
    </location>
</feature>
<feature type="compositionally biased region" description="Basic residues" evidence="1">
    <location>
        <begin position="410"/>
        <end position="419"/>
    </location>
</feature>
<feature type="region of interest" description="Disordered" evidence="1">
    <location>
        <begin position="444"/>
        <end position="587"/>
    </location>
</feature>
<name>A0A067QCY0_9AGAM</name>
<organism evidence="2 3">
    <name type="scientific">Jaapia argillacea MUCL 33604</name>
    <dbReference type="NCBI Taxonomy" id="933084"/>
    <lineage>
        <taxon>Eukaryota</taxon>
        <taxon>Fungi</taxon>
        <taxon>Dikarya</taxon>
        <taxon>Basidiomycota</taxon>
        <taxon>Agaricomycotina</taxon>
        <taxon>Agaricomycetes</taxon>
        <taxon>Agaricomycetidae</taxon>
        <taxon>Jaapiales</taxon>
        <taxon>Jaapiaceae</taxon>
        <taxon>Jaapia</taxon>
    </lineage>
</organism>
<gene>
    <name evidence="2" type="ORF">JAAARDRAFT_187395</name>
</gene>
<feature type="compositionally biased region" description="Polar residues" evidence="1">
    <location>
        <begin position="533"/>
        <end position="551"/>
    </location>
</feature>
<feature type="compositionally biased region" description="Basic and acidic residues" evidence="1">
    <location>
        <begin position="294"/>
        <end position="303"/>
    </location>
</feature>
<keyword evidence="3" id="KW-1185">Reference proteome</keyword>
<reference evidence="3" key="1">
    <citation type="journal article" date="2014" name="Proc. Natl. Acad. Sci. U.S.A.">
        <title>Extensive sampling of basidiomycete genomes demonstrates inadequacy of the white-rot/brown-rot paradigm for wood decay fungi.</title>
        <authorList>
            <person name="Riley R."/>
            <person name="Salamov A.A."/>
            <person name="Brown D.W."/>
            <person name="Nagy L.G."/>
            <person name="Floudas D."/>
            <person name="Held B.W."/>
            <person name="Levasseur A."/>
            <person name="Lombard V."/>
            <person name="Morin E."/>
            <person name="Otillar R."/>
            <person name="Lindquist E.A."/>
            <person name="Sun H."/>
            <person name="LaButti K.M."/>
            <person name="Schmutz J."/>
            <person name="Jabbour D."/>
            <person name="Luo H."/>
            <person name="Baker S.E."/>
            <person name="Pisabarro A.G."/>
            <person name="Walton J.D."/>
            <person name="Blanchette R.A."/>
            <person name="Henrissat B."/>
            <person name="Martin F."/>
            <person name="Cullen D."/>
            <person name="Hibbett D.S."/>
            <person name="Grigoriev I.V."/>
        </authorList>
    </citation>
    <scope>NUCLEOTIDE SEQUENCE [LARGE SCALE GENOMIC DNA]</scope>
    <source>
        <strain evidence="3">MUCL 33604</strain>
    </source>
</reference>
<dbReference type="AlphaFoldDB" id="A0A067QCY0"/>
<feature type="compositionally biased region" description="Basic residues" evidence="1">
    <location>
        <begin position="304"/>
        <end position="314"/>
    </location>
</feature>
<feature type="compositionally biased region" description="Polar residues" evidence="1">
    <location>
        <begin position="380"/>
        <end position="392"/>
    </location>
</feature>
<dbReference type="Proteomes" id="UP000027265">
    <property type="component" value="Unassembled WGS sequence"/>
</dbReference>
<sequence>MYKVAEKHKKVSILADAMEELTATLNGLAELTEDERDDVIWAVHGYIFQECPASIEEIMGTFLREWSLKMVVEYECRGEIQDHITKIVGPGVKRNSPESFKHYQTVVSAIMNKLSNMEHKVYSAKAQKWNELGALPIVKSKTPEGNVEVFVTKTDSNIPFSKMFPKFLSENCKLFCDYCNITINSNLNLIPAGAEGRNKKCPKDLQLQYEVAYKSGKVGSCDARLFECTMATGVEGDKVPWSLVSKNPKAYIDKHFLPNSGILCDPSHLHVANMQQLLRRIQDGPEDDFDFKIERRFGHEGKQKRGTNKGKKTARKGEASIPFSDQDDASVSDGSSNEEEARRTNASDKEDGPQHQSHPQVTTGMGKGKAKGPANGPATSPVSSGRLDSNENVPGPSNRCHISKKQMLVRSRHPRKRAGSHGTGNDTDWSPVCVQTVKKKVYIQSESEDDGQDTPWDMGWNRSITPERATGGTDIEESDPENEGAPLLNTIRKMQDDAVRQSKKDLHRDMQTKRRNQYLTQFGDASEIPKTPHNGTSNTSIGWSTTLTWGTAQKRRRADIGMDTNANADPDPMSYPNSDSVPNSDGS</sequence>
<evidence type="ECO:0000256" key="1">
    <source>
        <dbReference type="SAM" id="MobiDB-lite"/>
    </source>
</evidence>
<dbReference type="HOGENOM" id="CLU_464645_0_0_1"/>
<feature type="compositionally biased region" description="Basic and acidic residues" evidence="1">
    <location>
        <begin position="339"/>
        <end position="353"/>
    </location>
</feature>
<protein>
    <submittedName>
        <fullName evidence="2">Uncharacterized protein</fullName>
    </submittedName>
</protein>
<feature type="region of interest" description="Disordered" evidence="1">
    <location>
        <begin position="294"/>
        <end position="432"/>
    </location>
</feature>
<evidence type="ECO:0000313" key="2">
    <source>
        <dbReference type="EMBL" id="KDQ64010.1"/>
    </source>
</evidence>
<evidence type="ECO:0000313" key="3">
    <source>
        <dbReference type="Proteomes" id="UP000027265"/>
    </source>
</evidence>
<feature type="compositionally biased region" description="Basic and acidic residues" evidence="1">
    <location>
        <begin position="493"/>
        <end position="512"/>
    </location>
</feature>
<proteinExistence type="predicted"/>